<evidence type="ECO:0000313" key="3">
    <source>
        <dbReference type="Proteomes" id="UP000299102"/>
    </source>
</evidence>
<name>A0A4C1SZP6_EUMVA</name>
<feature type="region of interest" description="Disordered" evidence="1">
    <location>
        <begin position="44"/>
        <end position="73"/>
    </location>
</feature>
<protein>
    <submittedName>
        <fullName evidence="2">Uncharacterized protein</fullName>
    </submittedName>
</protein>
<organism evidence="2 3">
    <name type="scientific">Eumeta variegata</name>
    <name type="common">Bagworm moth</name>
    <name type="synonym">Eumeta japonica</name>
    <dbReference type="NCBI Taxonomy" id="151549"/>
    <lineage>
        <taxon>Eukaryota</taxon>
        <taxon>Metazoa</taxon>
        <taxon>Ecdysozoa</taxon>
        <taxon>Arthropoda</taxon>
        <taxon>Hexapoda</taxon>
        <taxon>Insecta</taxon>
        <taxon>Pterygota</taxon>
        <taxon>Neoptera</taxon>
        <taxon>Endopterygota</taxon>
        <taxon>Lepidoptera</taxon>
        <taxon>Glossata</taxon>
        <taxon>Ditrysia</taxon>
        <taxon>Tineoidea</taxon>
        <taxon>Psychidae</taxon>
        <taxon>Oiketicinae</taxon>
        <taxon>Eumeta</taxon>
    </lineage>
</organism>
<evidence type="ECO:0000256" key="1">
    <source>
        <dbReference type="SAM" id="MobiDB-lite"/>
    </source>
</evidence>
<accession>A0A4C1SZP6</accession>
<dbReference type="EMBL" id="BGZK01004224">
    <property type="protein sequence ID" value="GBP07682.1"/>
    <property type="molecule type" value="Genomic_DNA"/>
</dbReference>
<reference evidence="2 3" key="1">
    <citation type="journal article" date="2019" name="Commun. Biol.">
        <title>The bagworm genome reveals a unique fibroin gene that provides high tensile strength.</title>
        <authorList>
            <person name="Kono N."/>
            <person name="Nakamura H."/>
            <person name="Ohtoshi R."/>
            <person name="Tomita M."/>
            <person name="Numata K."/>
            <person name="Arakawa K."/>
        </authorList>
    </citation>
    <scope>NUCLEOTIDE SEQUENCE [LARGE SCALE GENOMIC DNA]</scope>
</reference>
<proteinExistence type="predicted"/>
<keyword evidence="3" id="KW-1185">Reference proteome</keyword>
<gene>
    <name evidence="2" type="ORF">EVAR_100200_1</name>
</gene>
<dbReference type="Proteomes" id="UP000299102">
    <property type="component" value="Unassembled WGS sequence"/>
</dbReference>
<comment type="caution">
    <text evidence="2">The sequence shown here is derived from an EMBL/GenBank/DDBJ whole genome shotgun (WGS) entry which is preliminary data.</text>
</comment>
<evidence type="ECO:0000313" key="2">
    <source>
        <dbReference type="EMBL" id="GBP07682.1"/>
    </source>
</evidence>
<dbReference type="AlphaFoldDB" id="A0A4C1SZP6"/>
<sequence>MTVDSRLFCARLARDDSGGKMAPSAYAAPPLAAAAPLRAMKDRCGGHAAARTRRRRPGTLQISADSSRDQAHRVSQQVLPFTPRCPCTEIAPSPRVPPAHSSVLCLPTLYTSSLKNTNFPNSRSERGAADQNGRRASILIADYIRVTASEPGAYVHRGDARQTPHQSIAHVPGLIFPSVATAVPWRAIKWPPRCRERHSDECSPASPLY</sequence>